<evidence type="ECO:0000256" key="1">
    <source>
        <dbReference type="SAM" id="Coils"/>
    </source>
</evidence>
<evidence type="ECO:0000313" key="2">
    <source>
        <dbReference type="EMBL" id="OLQ72812.1"/>
    </source>
</evidence>
<keyword evidence="1" id="KW-0175">Coiled coil</keyword>
<accession>A0A1Q9GEJ4</accession>
<protein>
    <submittedName>
        <fullName evidence="2">Uncharacterized protein</fullName>
    </submittedName>
</protein>
<comment type="caution">
    <text evidence="2">The sequence shown here is derived from an EMBL/GenBank/DDBJ whole genome shotgun (WGS) entry which is preliminary data.</text>
</comment>
<feature type="coiled-coil region" evidence="1">
    <location>
        <begin position="199"/>
        <end position="226"/>
    </location>
</feature>
<name>A0A1Q9GEJ4_9GAMM</name>
<dbReference type="NCBIfam" id="NF043066">
    <property type="entry name" value="ETEC_3214_dom"/>
    <property type="match status" value="1"/>
</dbReference>
<dbReference type="Proteomes" id="UP000186905">
    <property type="component" value="Unassembled WGS sequence"/>
</dbReference>
<keyword evidence="3" id="KW-1185">Reference proteome</keyword>
<dbReference type="AlphaFoldDB" id="A0A1Q9GEJ4"/>
<dbReference type="InterPro" id="IPR050010">
    <property type="entry name" value="ETEC_3214_dom"/>
</dbReference>
<dbReference type="RefSeq" id="WP_075766829.1">
    <property type="nucleotide sequence ID" value="NZ_MJIL01000090.1"/>
</dbReference>
<gene>
    <name evidence="2" type="ORF">BIT28_06385</name>
</gene>
<reference evidence="2 3" key="1">
    <citation type="submission" date="2016-09" db="EMBL/GenBank/DDBJ databases">
        <title>Photobacterium proteolyticum sp. nov. a protease producing bacterium isolated from ocean sediments of Laizhou Bay.</title>
        <authorList>
            <person name="Li Y."/>
        </authorList>
    </citation>
    <scope>NUCLEOTIDE SEQUENCE [LARGE SCALE GENOMIC DNA]</scope>
    <source>
        <strain evidence="2 3">13-12</strain>
    </source>
</reference>
<dbReference type="EMBL" id="MJIL01000090">
    <property type="protein sequence ID" value="OLQ72812.1"/>
    <property type="molecule type" value="Genomic_DNA"/>
</dbReference>
<dbReference type="OrthoDB" id="5917620at2"/>
<evidence type="ECO:0000313" key="3">
    <source>
        <dbReference type="Proteomes" id="UP000186905"/>
    </source>
</evidence>
<dbReference type="STRING" id="1903952.BIT28_06385"/>
<sequence length="258" mass="29137">MENSQEANIEELAEIREEISFWQKVQSTALTVVAIMLSIGQWNDTKEVVITSYEGIKAIWTNEVEYARLSKISIGHTLEYAESELGVAQAIKQSKLNQDVTFRYYKDNKYLLSLAVKNERIVGLSLVSLIKDFQASLPYHNGEINDLSLVQLFEQSGPYFTDSGNIDYYLESQELGRNAMFYSLLIGIVDYGDIPQLTISSLKSLNNALNQGKESLESELSAVRMQRPNAYAVTELSPAVMAESYLTRFEYNAYFAKG</sequence>
<organism evidence="2 3">
    <name type="scientific">Photobacterium proteolyticum</name>
    <dbReference type="NCBI Taxonomy" id="1903952"/>
    <lineage>
        <taxon>Bacteria</taxon>
        <taxon>Pseudomonadati</taxon>
        <taxon>Pseudomonadota</taxon>
        <taxon>Gammaproteobacteria</taxon>
        <taxon>Vibrionales</taxon>
        <taxon>Vibrionaceae</taxon>
        <taxon>Photobacterium</taxon>
    </lineage>
</organism>
<proteinExistence type="predicted"/>